<dbReference type="Pfam" id="PF13692">
    <property type="entry name" value="Glyco_trans_1_4"/>
    <property type="match status" value="1"/>
</dbReference>
<sequence length="393" mass="44895">MSRPLCVVATWFYESQGMLDFKYRMRALSENYRLMVFTRRPLDPLDFDGVEFDQILLEEKADLPGLLRYQWRLWQRVRRLDYFAAVLLGSHFGFLAAALDRTVLYWNEHPLQIVPRDLKRGLKRQLYTLLIKLWYRAADRASVVLPISHTLRDDLIAHGVDPAHTRVEWMGVDETFYSHAREREIGAQLRVIYVGTVAPARGRDVMLDAFARLKRDGIPAHLTIVGASPEQLDYCRQRVAELDIADVVHVEGRILGREVPDWLDRADAGLCLWENRPHWQFNPPTKLFEYLAAGLPVIASEIRTHTDYLREGHSGAIFPYGADGLADAVARLWRNRAGFRQMSRNALAESTQYRWAGVRPRFENSVSSAAGSLPTQVGTEVTDSPAAKHGELS</sequence>
<evidence type="ECO:0000313" key="6">
    <source>
        <dbReference type="RefSeq" id="WP_084545138.1"/>
    </source>
</evidence>
<reference evidence="6" key="2">
    <citation type="journal article" date="2003" name="J. Mol. Biol.">
        <title>An evolving hierarchical family classification for glycosyltransferases.</title>
        <authorList>
            <person name="Coutinho P.M."/>
            <person name="Deleury E."/>
            <person name="Davies G.J."/>
            <person name="Henrissat B."/>
        </authorList>
    </citation>
    <scope>NUCLEOTIDE SEQUENCE</scope>
</reference>
<dbReference type="SUPFAM" id="SSF53756">
    <property type="entry name" value="UDP-Glycosyltransferase/glycogen phosphorylase"/>
    <property type="match status" value="1"/>
</dbReference>
<proteinExistence type="predicted"/>
<feature type="domain" description="Glycosyltransferase subfamily 4-like N-terminal" evidence="4">
    <location>
        <begin position="26"/>
        <end position="174"/>
    </location>
</feature>
<dbReference type="PANTHER" id="PTHR12526">
    <property type="entry name" value="GLYCOSYLTRANSFERASE"/>
    <property type="match status" value="1"/>
</dbReference>
<keyword evidence="1" id="KW-0328">Glycosyltransferase</keyword>
<reference evidence="6" key="3">
    <citation type="journal article" date="2006" name="Glycobiology">
        <title>Structures and mechanisms of glycosyltransferases.</title>
        <authorList>
            <person name="Breton C."/>
            <person name="Snajdrova L."/>
            <person name="Jeanneau C."/>
            <person name="Koca J."/>
            <person name="Imberty A."/>
        </authorList>
    </citation>
    <scope>NUCLEOTIDE SEQUENCE</scope>
</reference>
<keyword evidence="5" id="KW-1185">Reference proteome</keyword>
<accession>A0A8B6XBH0</accession>
<dbReference type="EC" id="2.4.-.-" evidence="6"/>
<keyword evidence="2" id="KW-0808">Transferase</keyword>
<feature type="compositionally biased region" description="Polar residues" evidence="3">
    <location>
        <begin position="368"/>
        <end position="382"/>
    </location>
</feature>
<dbReference type="PANTHER" id="PTHR12526:SF510">
    <property type="entry name" value="D-INOSITOL 3-PHOSPHATE GLYCOSYLTRANSFERASE"/>
    <property type="match status" value="1"/>
</dbReference>
<reference evidence="6" key="4">
    <citation type="submission" date="2025-08" db="UniProtKB">
        <authorList>
            <consortium name="RefSeq"/>
        </authorList>
    </citation>
    <scope>IDENTIFICATION</scope>
</reference>
<reference evidence="6" key="1">
    <citation type="journal article" date="1999" name="Glycobiology">
        <title>Conserved domains of glycosyltransferases.</title>
        <authorList>
            <person name="Kapitonov D."/>
            <person name="Yu R.K."/>
        </authorList>
    </citation>
    <scope>NUCLEOTIDE SEQUENCE</scope>
</reference>
<dbReference type="RefSeq" id="WP_084545138.1">
    <property type="nucleotide sequence ID" value="NZ_AXWS01000014.1"/>
</dbReference>
<evidence type="ECO:0000259" key="4">
    <source>
        <dbReference type="Pfam" id="PF13439"/>
    </source>
</evidence>
<evidence type="ECO:0000313" key="5">
    <source>
        <dbReference type="Proteomes" id="UP000675920"/>
    </source>
</evidence>
<dbReference type="Proteomes" id="UP000675920">
    <property type="component" value="Unplaced"/>
</dbReference>
<evidence type="ECO:0000256" key="1">
    <source>
        <dbReference type="ARBA" id="ARBA00022676"/>
    </source>
</evidence>
<dbReference type="GO" id="GO:0016757">
    <property type="term" value="F:glycosyltransferase activity"/>
    <property type="evidence" value="ECO:0007669"/>
    <property type="project" value="UniProtKB-KW"/>
</dbReference>
<feature type="region of interest" description="Disordered" evidence="3">
    <location>
        <begin position="368"/>
        <end position="393"/>
    </location>
</feature>
<dbReference type="OrthoDB" id="9815351at2"/>
<protein>
    <submittedName>
        <fullName evidence="6">Glycosyltransferase family 4 protein</fullName>
        <ecNumber evidence="6">2.4.-.-</ecNumber>
    </submittedName>
</protein>
<dbReference type="Pfam" id="PF13439">
    <property type="entry name" value="Glyco_transf_4"/>
    <property type="match status" value="1"/>
</dbReference>
<dbReference type="AlphaFoldDB" id="A0A8B6XBH0"/>
<dbReference type="InterPro" id="IPR028098">
    <property type="entry name" value="Glyco_trans_4-like_N"/>
</dbReference>
<evidence type="ECO:0000256" key="3">
    <source>
        <dbReference type="SAM" id="MobiDB-lite"/>
    </source>
</evidence>
<name>A0A8B6XBH0_9BURK</name>
<organism evidence="5 6">
    <name type="scientific">Derxia gummosa DSM 723</name>
    <dbReference type="NCBI Taxonomy" id="1121388"/>
    <lineage>
        <taxon>Bacteria</taxon>
        <taxon>Pseudomonadati</taxon>
        <taxon>Pseudomonadota</taxon>
        <taxon>Betaproteobacteria</taxon>
        <taxon>Burkholderiales</taxon>
        <taxon>Alcaligenaceae</taxon>
        <taxon>Derxia</taxon>
    </lineage>
</organism>
<dbReference type="Gene3D" id="3.40.50.2000">
    <property type="entry name" value="Glycogen Phosphorylase B"/>
    <property type="match status" value="2"/>
</dbReference>
<evidence type="ECO:0000256" key="2">
    <source>
        <dbReference type="ARBA" id="ARBA00022679"/>
    </source>
</evidence>
<dbReference type="CDD" id="cd03801">
    <property type="entry name" value="GT4_PimA-like"/>
    <property type="match status" value="1"/>
</dbReference>